<proteinExistence type="predicted"/>
<dbReference type="RefSeq" id="WP_205255037.1">
    <property type="nucleotide sequence ID" value="NZ_BAAAPV010000001.1"/>
</dbReference>
<dbReference type="AlphaFoldDB" id="A0A939BYN7"/>
<comment type="caution">
    <text evidence="1">The sequence shown here is derived from an EMBL/GenBank/DDBJ whole genome shotgun (WGS) entry which is preliminary data.</text>
</comment>
<protein>
    <submittedName>
        <fullName evidence="1">Uncharacterized protein</fullName>
    </submittedName>
</protein>
<organism evidence="1 2">
    <name type="scientific">Nakamurella flavida</name>
    <dbReference type="NCBI Taxonomy" id="363630"/>
    <lineage>
        <taxon>Bacteria</taxon>
        <taxon>Bacillati</taxon>
        <taxon>Actinomycetota</taxon>
        <taxon>Actinomycetes</taxon>
        <taxon>Nakamurellales</taxon>
        <taxon>Nakamurellaceae</taxon>
        <taxon>Nakamurella</taxon>
    </lineage>
</organism>
<keyword evidence="2" id="KW-1185">Reference proteome</keyword>
<evidence type="ECO:0000313" key="2">
    <source>
        <dbReference type="Proteomes" id="UP000663801"/>
    </source>
</evidence>
<reference evidence="1" key="1">
    <citation type="submission" date="2021-01" db="EMBL/GenBank/DDBJ databases">
        <title>KCTC 19127 draft genome.</title>
        <authorList>
            <person name="An D."/>
        </authorList>
    </citation>
    <scope>NUCLEOTIDE SEQUENCE</scope>
    <source>
        <strain evidence="1">KCTC 19127</strain>
    </source>
</reference>
<accession>A0A939BYN7</accession>
<sequence>MSWWRRRAVVPPRLRAVLADDERVLGLAETTGGTVLGATRYGLWVLDGDGGVRLDWDRVATARLADGLLTVVPVRSVGRWPGPPAGIEPVGADAGIDVARDATPVAVQLAGPTRLTDVVHARVRRSVATSGRLTGESGSGWLAWRRIPGRDGLHAQFRLDPGVDPDRPGLAAAAVDLARQLDPRS</sequence>
<dbReference type="Proteomes" id="UP000663801">
    <property type="component" value="Unassembled WGS sequence"/>
</dbReference>
<evidence type="ECO:0000313" key="1">
    <source>
        <dbReference type="EMBL" id="MBM9474883.1"/>
    </source>
</evidence>
<dbReference type="EMBL" id="JAERWL010000001">
    <property type="protein sequence ID" value="MBM9474883.1"/>
    <property type="molecule type" value="Genomic_DNA"/>
</dbReference>
<name>A0A939BYN7_9ACTN</name>
<gene>
    <name evidence="1" type="ORF">JL107_00330</name>
</gene>